<evidence type="ECO:0000256" key="1">
    <source>
        <dbReference type="SAM" id="MobiDB-lite"/>
    </source>
</evidence>
<name>A0AAV3S1A5_LITER</name>
<reference evidence="2 3" key="1">
    <citation type="submission" date="2024-01" db="EMBL/GenBank/DDBJ databases">
        <title>The complete chloroplast genome sequence of Lithospermum erythrorhizon: insights into the phylogenetic relationship among Boraginaceae species and the maternal lineages of purple gromwells.</title>
        <authorList>
            <person name="Okada T."/>
            <person name="Watanabe K."/>
        </authorList>
    </citation>
    <scope>NUCLEOTIDE SEQUENCE [LARGE SCALE GENOMIC DNA]</scope>
</reference>
<comment type="caution">
    <text evidence="2">The sequence shown here is derived from an EMBL/GenBank/DDBJ whole genome shotgun (WGS) entry which is preliminary data.</text>
</comment>
<feature type="region of interest" description="Disordered" evidence="1">
    <location>
        <begin position="62"/>
        <end position="89"/>
    </location>
</feature>
<feature type="region of interest" description="Disordered" evidence="1">
    <location>
        <begin position="1"/>
        <end position="35"/>
    </location>
</feature>
<organism evidence="2 3">
    <name type="scientific">Lithospermum erythrorhizon</name>
    <name type="common">Purple gromwell</name>
    <name type="synonym">Lithospermum officinale var. erythrorhizon</name>
    <dbReference type="NCBI Taxonomy" id="34254"/>
    <lineage>
        <taxon>Eukaryota</taxon>
        <taxon>Viridiplantae</taxon>
        <taxon>Streptophyta</taxon>
        <taxon>Embryophyta</taxon>
        <taxon>Tracheophyta</taxon>
        <taxon>Spermatophyta</taxon>
        <taxon>Magnoliopsida</taxon>
        <taxon>eudicotyledons</taxon>
        <taxon>Gunneridae</taxon>
        <taxon>Pentapetalae</taxon>
        <taxon>asterids</taxon>
        <taxon>lamiids</taxon>
        <taxon>Boraginales</taxon>
        <taxon>Boraginaceae</taxon>
        <taxon>Boraginoideae</taxon>
        <taxon>Lithospermeae</taxon>
        <taxon>Lithospermum</taxon>
    </lineage>
</organism>
<evidence type="ECO:0000313" key="2">
    <source>
        <dbReference type="EMBL" id="GAA0186362.1"/>
    </source>
</evidence>
<dbReference type="Proteomes" id="UP001454036">
    <property type="component" value="Unassembled WGS sequence"/>
</dbReference>
<sequence length="89" mass="9990">MQTDGISGLLITSAPTARHQSGEKEEVATGEKRQAITKATSNQRISYEQLFLMHTSQWELANRRRRKSMQHSENGTNLSPEPALQLPLT</sequence>
<dbReference type="EMBL" id="BAABME010013625">
    <property type="protein sequence ID" value="GAA0186362.1"/>
    <property type="molecule type" value="Genomic_DNA"/>
</dbReference>
<accession>A0AAV3S1A5</accession>
<gene>
    <name evidence="2" type="ORF">LIER_33650</name>
</gene>
<keyword evidence="3" id="KW-1185">Reference proteome</keyword>
<proteinExistence type="predicted"/>
<dbReference type="AlphaFoldDB" id="A0AAV3S1A5"/>
<protein>
    <submittedName>
        <fullName evidence="2">Uncharacterized protein</fullName>
    </submittedName>
</protein>
<evidence type="ECO:0000313" key="3">
    <source>
        <dbReference type="Proteomes" id="UP001454036"/>
    </source>
</evidence>
<feature type="compositionally biased region" description="Basic and acidic residues" evidence="1">
    <location>
        <begin position="20"/>
        <end position="34"/>
    </location>
</feature>